<sequence length="80" mass="8501">MQFTRLLLFITLGAIGSVQAAPGLSTSLTKRWCGGMNVVNNGTGHLNAKDANRVWSSALTFCALHHLESFAQIAGSMLVP</sequence>
<proteinExistence type="predicted"/>
<comment type="caution">
    <text evidence="2">The sequence shown here is derived from an EMBL/GenBank/DDBJ whole genome shotgun (WGS) entry which is preliminary data.</text>
</comment>
<feature type="signal peptide" evidence="1">
    <location>
        <begin position="1"/>
        <end position="20"/>
    </location>
</feature>
<dbReference type="EMBL" id="JACAZH010000034">
    <property type="protein sequence ID" value="KAF7337360.1"/>
    <property type="molecule type" value="Genomic_DNA"/>
</dbReference>
<accession>A0A8H7CH99</accession>
<evidence type="ECO:0000313" key="3">
    <source>
        <dbReference type="Proteomes" id="UP000623467"/>
    </source>
</evidence>
<keyword evidence="3" id="KW-1185">Reference proteome</keyword>
<gene>
    <name evidence="2" type="ORF">MSAN_02261900</name>
</gene>
<evidence type="ECO:0000313" key="2">
    <source>
        <dbReference type="EMBL" id="KAF7337360.1"/>
    </source>
</evidence>
<name>A0A8H7CH99_9AGAR</name>
<organism evidence="2 3">
    <name type="scientific">Mycena sanguinolenta</name>
    <dbReference type="NCBI Taxonomy" id="230812"/>
    <lineage>
        <taxon>Eukaryota</taxon>
        <taxon>Fungi</taxon>
        <taxon>Dikarya</taxon>
        <taxon>Basidiomycota</taxon>
        <taxon>Agaricomycotina</taxon>
        <taxon>Agaricomycetes</taxon>
        <taxon>Agaricomycetidae</taxon>
        <taxon>Agaricales</taxon>
        <taxon>Marasmiineae</taxon>
        <taxon>Mycenaceae</taxon>
        <taxon>Mycena</taxon>
    </lineage>
</organism>
<dbReference type="Proteomes" id="UP000623467">
    <property type="component" value="Unassembled WGS sequence"/>
</dbReference>
<protein>
    <submittedName>
        <fullName evidence="2">Uncharacterized protein</fullName>
    </submittedName>
</protein>
<keyword evidence="1" id="KW-0732">Signal</keyword>
<dbReference type="OrthoDB" id="2893240at2759"/>
<feature type="chain" id="PRO_5034604543" evidence="1">
    <location>
        <begin position="21"/>
        <end position="80"/>
    </location>
</feature>
<reference evidence="2" key="1">
    <citation type="submission" date="2020-05" db="EMBL/GenBank/DDBJ databases">
        <title>Mycena genomes resolve the evolution of fungal bioluminescence.</title>
        <authorList>
            <person name="Tsai I.J."/>
        </authorList>
    </citation>
    <scope>NUCLEOTIDE SEQUENCE</scope>
    <source>
        <strain evidence="2">160909Yilan</strain>
    </source>
</reference>
<dbReference type="AlphaFoldDB" id="A0A8H7CH99"/>
<evidence type="ECO:0000256" key="1">
    <source>
        <dbReference type="SAM" id="SignalP"/>
    </source>
</evidence>